<keyword evidence="6" id="KW-0456">Lyase</keyword>
<evidence type="ECO:0000256" key="4">
    <source>
        <dbReference type="ARBA" id="ARBA00022631"/>
    </source>
</evidence>
<evidence type="ECO:0000313" key="8">
    <source>
        <dbReference type="EMBL" id="QDT72708.1"/>
    </source>
</evidence>
<dbReference type="NCBIfam" id="NF010372">
    <property type="entry name" value="PRK13798.1"/>
    <property type="match status" value="1"/>
</dbReference>
<dbReference type="GO" id="GO:0051997">
    <property type="term" value="F:2-oxo-4-hydroxy-4-carboxy-5-ureidoimidazoline decarboxylase activity"/>
    <property type="evidence" value="ECO:0007669"/>
    <property type="project" value="UniProtKB-EC"/>
</dbReference>
<keyword evidence="5" id="KW-0210">Decarboxylase</keyword>
<protein>
    <recommendedName>
        <fullName evidence="3">2-oxo-4-hydroxy-4-carboxy-5-ureidoimidazoline decarboxylase</fullName>
        <ecNumber evidence="3">4.1.1.97</ecNumber>
    </recommendedName>
</protein>
<dbReference type="NCBIfam" id="TIGR03180">
    <property type="entry name" value="UraD_2"/>
    <property type="match status" value="1"/>
</dbReference>
<dbReference type="PANTHER" id="PTHR43466">
    <property type="entry name" value="2-OXO-4-HYDROXY-4-CARBOXY-5-UREIDOIMIDAZOLINE DECARBOXYLASE-RELATED"/>
    <property type="match status" value="1"/>
</dbReference>
<comment type="catalytic activity">
    <reaction evidence="1">
        <text>5-hydroxy-2-oxo-4-ureido-2,5-dihydro-1H-imidazole-5-carboxylate + H(+) = (S)-allantoin + CO2</text>
        <dbReference type="Rhea" id="RHEA:26301"/>
        <dbReference type="ChEBI" id="CHEBI:15378"/>
        <dbReference type="ChEBI" id="CHEBI:15678"/>
        <dbReference type="ChEBI" id="CHEBI:16526"/>
        <dbReference type="ChEBI" id="CHEBI:58639"/>
        <dbReference type="EC" id="4.1.1.97"/>
    </reaction>
</comment>
<dbReference type="SUPFAM" id="SSF158694">
    <property type="entry name" value="UraD-Like"/>
    <property type="match status" value="1"/>
</dbReference>
<sequence>MTFIASTLNGLNADDARTALTNCCAAEKWVEGMLAARPFASDEALFAACDQVAATLAEPDWLEAFAAHPLIGDVDSLRHRYAATKQLAANEQAGVDAASEATLVELAELNRAYSARFGFIFIVFATGKRADEMLALLKSRIGNSRAQELTTAANEQLQITRLRLSKLANS</sequence>
<comment type="pathway">
    <text evidence="2">Purine metabolism; urate degradation; (S)-allantoin from urate: step 3/3.</text>
</comment>
<keyword evidence="4" id="KW-0659">Purine metabolism</keyword>
<accession>A0A517TWF9</accession>
<evidence type="ECO:0000313" key="9">
    <source>
        <dbReference type="Proteomes" id="UP000317909"/>
    </source>
</evidence>
<dbReference type="AlphaFoldDB" id="A0A517TWF9"/>
<name>A0A517TWF9_9BACT</name>
<dbReference type="GO" id="GO:0019628">
    <property type="term" value="P:urate catabolic process"/>
    <property type="evidence" value="ECO:0007669"/>
    <property type="project" value="TreeGrafter"/>
</dbReference>
<feature type="domain" description="Oxo-4-hydroxy-4-carboxy-5-ureidoimidazoline decarboxylase" evidence="7">
    <location>
        <begin position="9"/>
        <end position="164"/>
    </location>
</feature>
<evidence type="ECO:0000256" key="3">
    <source>
        <dbReference type="ARBA" id="ARBA00012257"/>
    </source>
</evidence>
<evidence type="ECO:0000256" key="6">
    <source>
        <dbReference type="ARBA" id="ARBA00023239"/>
    </source>
</evidence>
<dbReference type="Gene3D" id="1.10.3330.10">
    <property type="entry name" value="Oxo-4-hydroxy-4-carboxy-5-ureidoimidazoline decarboxylase"/>
    <property type="match status" value="1"/>
</dbReference>
<dbReference type="Proteomes" id="UP000317909">
    <property type="component" value="Chromosome"/>
</dbReference>
<dbReference type="EMBL" id="CP036339">
    <property type="protein sequence ID" value="QDT72708.1"/>
    <property type="molecule type" value="Genomic_DNA"/>
</dbReference>
<reference evidence="8 9" key="1">
    <citation type="submission" date="2019-02" db="EMBL/GenBank/DDBJ databases">
        <title>Deep-cultivation of Planctomycetes and their phenomic and genomic characterization uncovers novel biology.</title>
        <authorList>
            <person name="Wiegand S."/>
            <person name="Jogler M."/>
            <person name="Boedeker C."/>
            <person name="Pinto D."/>
            <person name="Vollmers J."/>
            <person name="Rivas-Marin E."/>
            <person name="Kohn T."/>
            <person name="Peeters S.H."/>
            <person name="Heuer A."/>
            <person name="Rast P."/>
            <person name="Oberbeckmann S."/>
            <person name="Bunk B."/>
            <person name="Jeske O."/>
            <person name="Meyerdierks A."/>
            <person name="Storesund J.E."/>
            <person name="Kallscheuer N."/>
            <person name="Luecker S."/>
            <person name="Lage O.M."/>
            <person name="Pohl T."/>
            <person name="Merkel B.J."/>
            <person name="Hornburger P."/>
            <person name="Mueller R.-W."/>
            <person name="Bruemmer F."/>
            <person name="Labrenz M."/>
            <person name="Spormann A.M."/>
            <person name="Op den Camp H."/>
            <person name="Overmann J."/>
            <person name="Amann R."/>
            <person name="Jetten M.S.M."/>
            <person name="Mascher T."/>
            <person name="Medema M.H."/>
            <person name="Devos D.P."/>
            <person name="Kaster A.-K."/>
            <person name="Ovreas L."/>
            <person name="Rohde M."/>
            <person name="Galperin M.Y."/>
            <person name="Jogler C."/>
        </authorList>
    </citation>
    <scope>NUCLEOTIDE SEQUENCE [LARGE SCALE GENOMIC DNA]</scope>
    <source>
        <strain evidence="8 9">I41</strain>
    </source>
</reference>
<dbReference type="OrthoDB" id="9800909at2"/>
<dbReference type="GO" id="GO:0006144">
    <property type="term" value="P:purine nucleobase metabolic process"/>
    <property type="evidence" value="ECO:0007669"/>
    <property type="project" value="UniProtKB-KW"/>
</dbReference>
<dbReference type="Pfam" id="PF09349">
    <property type="entry name" value="OHCU_decarbox"/>
    <property type="match status" value="1"/>
</dbReference>
<dbReference type="InterPro" id="IPR036778">
    <property type="entry name" value="OHCU_decarboxylase_sf"/>
</dbReference>
<organism evidence="8 9">
    <name type="scientific">Lacipirellula limnantheis</name>
    <dbReference type="NCBI Taxonomy" id="2528024"/>
    <lineage>
        <taxon>Bacteria</taxon>
        <taxon>Pseudomonadati</taxon>
        <taxon>Planctomycetota</taxon>
        <taxon>Planctomycetia</taxon>
        <taxon>Pirellulales</taxon>
        <taxon>Lacipirellulaceae</taxon>
        <taxon>Lacipirellula</taxon>
    </lineage>
</organism>
<dbReference type="InterPro" id="IPR017595">
    <property type="entry name" value="OHCU_decarboxylase-2"/>
</dbReference>
<dbReference type="KEGG" id="llh:I41_18900"/>
<dbReference type="InterPro" id="IPR018020">
    <property type="entry name" value="OHCU_decarboxylase"/>
</dbReference>
<evidence type="ECO:0000256" key="2">
    <source>
        <dbReference type="ARBA" id="ARBA00004754"/>
    </source>
</evidence>
<evidence type="ECO:0000259" key="7">
    <source>
        <dbReference type="Pfam" id="PF09349"/>
    </source>
</evidence>
<dbReference type="PANTHER" id="PTHR43466:SF1">
    <property type="entry name" value="2-OXO-4-HYDROXY-4-CARBOXY-5-UREIDOIMIDAZOLINE DECARBOXYLASE-RELATED"/>
    <property type="match status" value="1"/>
</dbReference>
<dbReference type="RefSeq" id="WP_145432249.1">
    <property type="nucleotide sequence ID" value="NZ_CP036339.1"/>
</dbReference>
<dbReference type="EC" id="4.1.1.97" evidence="3"/>
<gene>
    <name evidence="8" type="primary">uao</name>
    <name evidence="8" type="ORF">I41_18900</name>
</gene>
<evidence type="ECO:0000256" key="5">
    <source>
        <dbReference type="ARBA" id="ARBA00022793"/>
    </source>
</evidence>
<evidence type="ECO:0000256" key="1">
    <source>
        <dbReference type="ARBA" id="ARBA00001163"/>
    </source>
</evidence>
<keyword evidence="9" id="KW-1185">Reference proteome</keyword>
<proteinExistence type="predicted"/>